<evidence type="ECO:0000313" key="9">
    <source>
        <dbReference type="EMBL" id="EZQ11049.1"/>
    </source>
</evidence>
<dbReference type="EMBL" id="JFZT01000017">
    <property type="protein sequence ID" value="EZQ11049.1"/>
    <property type="molecule type" value="Genomic_DNA"/>
</dbReference>
<feature type="transmembrane region" description="Helical" evidence="8">
    <location>
        <begin position="80"/>
        <end position="99"/>
    </location>
</feature>
<evidence type="ECO:0000256" key="1">
    <source>
        <dbReference type="ARBA" id="ARBA00004651"/>
    </source>
</evidence>
<dbReference type="InterPro" id="IPR037294">
    <property type="entry name" value="ABC_BtuC-like"/>
</dbReference>
<feature type="transmembrane region" description="Helical" evidence="8">
    <location>
        <begin position="230"/>
        <end position="260"/>
    </location>
</feature>
<reference evidence="9 10" key="1">
    <citation type="submission" date="2014-03" db="EMBL/GenBank/DDBJ databases">
        <title>Draft genome sequence of the novel thermoacidophilic archaea Acidianus copahuensis ALE1 strain, isolated from Copahue volcanic area in Neuquen Argentina.</title>
        <authorList>
            <person name="Urbieta M.S."/>
            <person name="Rascovan N."/>
            <person name="Castro C."/>
            <person name="Revale S."/>
            <person name="Giaveno M.A."/>
            <person name="Vazquez M.P."/>
            <person name="Donati E.R."/>
        </authorList>
    </citation>
    <scope>NUCLEOTIDE SEQUENCE [LARGE SCALE GENOMIC DNA]</scope>
    <source>
        <strain evidence="9 10">ALE1</strain>
    </source>
</reference>
<comment type="subcellular location">
    <subcellularLocation>
        <location evidence="1">Cell membrane</location>
        <topology evidence="1">Multi-pass membrane protein</topology>
    </subcellularLocation>
</comment>
<evidence type="ECO:0000256" key="2">
    <source>
        <dbReference type="ARBA" id="ARBA00007935"/>
    </source>
</evidence>
<dbReference type="Pfam" id="PF01032">
    <property type="entry name" value="FecCD"/>
    <property type="match status" value="1"/>
</dbReference>
<dbReference type="GO" id="GO:0005886">
    <property type="term" value="C:plasma membrane"/>
    <property type="evidence" value="ECO:0007669"/>
    <property type="project" value="UniProtKB-SubCell"/>
</dbReference>
<sequence>MKGINLIFLSLLIISFFLSLVYGQVYVPFDKIFSLHGVYKTVILDIKFPTTLSTLLIGICLSISGAIMQLLLRNPLMDPYISGTASGGAFGAVLAYYLLAFNLPFSWIIYISPVIAFMFSLIATGLTVLIGRKTGVYGIIVGGVVISYIFSSLITVMITEMSIRFPQVPPLIFWLLGSIQIVGYTDVVILSLLALGLVLVSLRYSRKIDLVSISDEMAYSKRIDPNKFRVFWIALVSVIVGYVVSQVGIIGFIGIIVPHILRRFYGGNTKSLILGSITLGSTILLFSNLIADGSLGFEIPITAITSLIASPIIIYVLVRRNAQEY</sequence>
<evidence type="ECO:0000256" key="3">
    <source>
        <dbReference type="ARBA" id="ARBA00022448"/>
    </source>
</evidence>
<feature type="transmembrane region" description="Helical" evidence="8">
    <location>
        <begin position="297"/>
        <end position="318"/>
    </location>
</feature>
<protein>
    <submittedName>
        <fullName evidence="9">Iron ABC transporter</fullName>
    </submittedName>
</protein>
<proteinExistence type="inferred from homology"/>
<dbReference type="STRING" id="1160895.CM19_02285"/>
<dbReference type="OrthoDB" id="57034at2157"/>
<keyword evidence="10" id="KW-1185">Reference proteome</keyword>
<feature type="transmembrane region" description="Helical" evidence="8">
    <location>
        <begin position="171"/>
        <end position="200"/>
    </location>
</feature>
<dbReference type="AlphaFoldDB" id="A0A031LUA2"/>
<keyword evidence="4" id="KW-1003">Cell membrane</keyword>
<feature type="transmembrane region" description="Helical" evidence="8">
    <location>
        <begin position="47"/>
        <end position="68"/>
    </location>
</feature>
<evidence type="ECO:0000256" key="8">
    <source>
        <dbReference type="SAM" id="Phobius"/>
    </source>
</evidence>
<dbReference type="SUPFAM" id="SSF81345">
    <property type="entry name" value="ABC transporter involved in vitamin B12 uptake, BtuC"/>
    <property type="match status" value="1"/>
</dbReference>
<dbReference type="GO" id="GO:0022857">
    <property type="term" value="F:transmembrane transporter activity"/>
    <property type="evidence" value="ECO:0007669"/>
    <property type="project" value="InterPro"/>
</dbReference>
<keyword evidence="3" id="KW-0813">Transport</keyword>
<dbReference type="RefSeq" id="WP_150111356.1">
    <property type="nucleotide sequence ID" value="NZ_JFZT01000017.1"/>
</dbReference>
<name>A0A031LUA2_9CREN</name>
<keyword evidence="5 8" id="KW-0812">Transmembrane</keyword>
<dbReference type="Gene3D" id="1.10.3470.10">
    <property type="entry name" value="ABC transporter involved in vitamin B12 uptake, BtuC"/>
    <property type="match status" value="1"/>
</dbReference>
<evidence type="ECO:0000256" key="5">
    <source>
        <dbReference type="ARBA" id="ARBA00022692"/>
    </source>
</evidence>
<accession>A0A031LUA2</accession>
<dbReference type="CDD" id="cd06550">
    <property type="entry name" value="TM_ABC_iron-siderophores_like"/>
    <property type="match status" value="1"/>
</dbReference>
<organism evidence="9 10">
    <name type="scientific">Candidatus Acidianus copahuensis</name>
    <dbReference type="NCBI Taxonomy" id="1160895"/>
    <lineage>
        <taxon>Archaea</taxon>
        <taxon>Thermoproteota</taxon>
        <taxon>Thermoprotei</taxon>
        <taxon>Sulfolobales</taxon>
        <taxon>Sulfolobaceae</taxon>
        <taxon>Acidianus</taxon>
    </lineage>
</organism>
<keyword evidence="7 8" id="KW-0472">Membrane</keyword>
<feature type="transmembrane region" description="Helical" evidence="8">
    <location>
        <begin position="136"/>
        <end position="159"/>
    </location>
</feature>
<feature type="transmembrane region" description="Helical" evidence="8">
    <location>
        <begin position="105"/>
        <end position="129"/>
    </location>
</feature>
<dbReference type="PANTHER" id="PTHR30472">
    <property type="entry name" value="FERRIC ENTEROBACTIN TRANSPORT SYSTEM PERMEASE PROTEIN"/>
    <property type="match status" value="1"/>
</dbReference>
<dbReference type="InterPro" id="IPR000522">
    <property type="entry name" value="ABC_transptr_permease_BtuC"/>
</dbReference>
<comment type="similarity">
    <text evidence="2">Belongs to the binding-protein-dependent transport system permease family. FecCD subfamily.</text>
</comment>
<gene>
    <name evidence="9" type="ORF">CM19_02285</name>
</gene>
<evidence type="ECO:0000313" key="10">
    <source>
        <dbReference type="Proteomes" id="UP000024332"/>
    </source>
</evidence>
<evidence type="ECO:0000256" key="4">
    <source>
        <dbReference type="ARBA" id="ARBA00022475"/>
    </source>
</evidence>
<evidence type="ECO:0000256" key="7">
    <source>
        <dbReference type="ARBA" id="ARBA00023136"/>
    </source>
</evidence>
<dbReference type="Proteomes" id="UP000024332">
    <property type="component" value="Unassembled WGS sequence"/>
</dbReference>
<comment type="caution">
    <text evidence="9">The sequence shown here is derived from an EMBL/GenBank/DDBJ whole genome shotgun (WGS) entry which is preliminary data.</text>
</comment>
<keyword evidence="6 8" id="KW-1133">Transmembrane helix</keyword>
<dbReference type="PANTHER" id="PTHR30472:SF25">
    <property type="entry name" value="ABC TRANSPORTER PERMEASE PROTEIN MJ0876-RELATED"/>
    <property type="match status" value="1"/>
</dbReference>
<evidence type="ECO:0000256" key="6">
    <source>
        <dbReference type="ARBA" id="ARBA00022989"/>
    </source>
</evidence>